<dbReference type="AlphaFoldDB" id="A0A8W7PVY8"/>
<dbReference type="Proteomes" id="UP000075882">
    <property type="component" value="Unassembled WGS sequence"/>
</dbReference>
<name>A0A8W7PVY8_ANOCL</name>
<reference evidence="1" key="1">
    <citation type="submission" date="2022-08" db="UniProtKB">
        <authorList>
            <consortium name="EnsemblMetazoa"/>
        </authorList>
    </citation>
    <scope>IDENTIFICATION</scope>
</reference>
<accession>A0A8W7PVY8</accession>
<proteinExistence type="predicted"/>
<sequence length="197" mass="21896">MGRAVDVTFGHVAQYAARYQPVLVQIAPNLVLVDQQHGRDVGVIGQRFAEESHTVRIVPVVVVERAGDEPPQPADGAVAHERIARQLQALQPIERELHGVQCEQCVPSHGNVDEVRVAVEKPYWEGRKGGIVVECQHLQLHQHVAGQPERVQLVQRAEAVVRDELDQIAGQVEMAQRPQVLQIAPVRYLQQLIVGQQ</sequence>
<dbReference type="EnsemblMetazoa" id="ACOM038139-RA">
    <property type="protein sequence ID" value="ACOM038139-PA.1"/>
    <property type="gene ID" value="ACOM038139"/>
</dbReference>
<protein>
    <submittedName>
        <fullName evidence="1">Uncharacterized protein</fullName>
    </submittedName>
</protein>
<evidence type="ECO:0000313" key="1">
    <source>
        <dbReference type="EnsemblMetazoa" id="ACOM038139-PA.1"/>
    </source>
</evidence>
<organism evidence="1">
    <name type="scientific">Anopheles coluzzii</name>
    <name type="common">African malaria mosquito</name>
    <dbReference type="NCBI Taxonomy" id="1518534"/>
    <lineage>
        <taxon>Eukaryota</taxon>
        <taxon>Metazoa</taxon>
        <taxon>Ecdysozoa</taxon>
        <taxon>Arthropoda</taxon>
        <taxon>Hexapoda</taxon>
        <taxon>Insecta</taxon>
        <taxon>Pterygota</taxon>
        <taxon>Neoptera</taxon>
        <taxon>Endopterygota</taxon>
        <taxon>Diptera</taxon>
        <taxon>Nematocera</taxon>
        <taxon>Culicoidea</taxon>
        <taxon>Culicidae</taxon>
        <taxon>Anophelinae</taxon>
        <taxon>Anopheles</taxon>
    </lineage>
</organism>